<gene>
    <name evidence="2" type="ORF">ACFONP_08035</name>
</gene>
<keyword evidence="3" id="KW-1185">Reference proteome</keyword>
<feature type="signal peptide" evidence="1">
    <location>
        <begin position="1"/>
        <end position="26"/>
    </location>
</feature>
<keyword evidence="1" id="KW-0732">Signal</keyword>
<accession>A0ABV7MB70</accession>
<dbReference type="RefSeq" id="WP_189571224.1">
    <property type="nucleotide sequence ID" value="NZ_BMXU01000001.1"/>
</dbReference>
<sequence>MSLKTVITAALALGAVACASQSQAQAAPGWRLNPAACPDLREDIRDARVTRSRRDLREDRRDRRVTNCPASAFVFVGSQRTRKPPRPHFSAIYVTSGGTYYGIRSGRRVPILIVER</sequence>
<dbReference type="EMBL" id="JBHRVA010000002">
    <property type="protein sequence ID" value="MFC3302679.1"/>
    <property type="molecule type" value="Genomic_DNA"/>
</dbReference>
<protein>
    <submittedName>
        <fullName evidence="2">Uncharacterized protein</fullName>
    </submittedName>
</protein>
<dbReference type="PROSITE" id="PS51257">
    <property type="entry name" value="PROKAR_LIPOPROTEIN"/>
    <property type="match status" value="1"/>
</dbReference>
<dbReference type="Proteomes" id="UP001595607">
    <property type="component" value="Unassembled WGS sequence"/>
</dbReference>
<name>A0ABV7MB70_9PROT</name>
<evidence type="ECO:0000256" key="1">
    <source>
        <dbReference type="SAM" id="SignalP"/>
    </source>
</evidence>
<reference evidence="3" key="1">
    <citation type="journal article" date="2019" name="Int. J. Syst. Evol. Microbiol.">
        <title>The Global Catalogue of Microorganisms (GCM) 10K type strain sequencing project: providing services to taxonomists for standard genome sequencing and annotation.</title>
        <authorList>
            <consortium name="The Broad Institute Genomics Platform"/>
            <consortium name="The Broad Institute Genome Sequencing Center for Infectious Disease"/>
            <person name="Wu L."/>
            <person name="Ma J."/>
        </authorList>
    </citation>
    <scope>NUCLEOTIDE SEQUENCE [LARGE SCALE GENOMIC DNA]</scope>
    <source>
        <strain evidence="3">KCTC 22245</strain>
    </source>
</reference>
<evidence type="ECO:0000313" key="2">
    <source>
        <dbReference type="EMBL" id="MFC3302679.1"/>
    </source>
</evidence>
<proteinExistence type="predicted"/>
<comment type="caution">
    <text evidence="2">The sequence shown here is derived from an EMBL/GenBank/DDBJ whole genome shotgun (WGS) entry which is preliminary data.</text>
</comment>
<organism evidence="2 3">
    <name type="scientific">Parvularcula lutaonensis</name>
    <dbReference type="NCBI Taxonomy" id="491923"/>
    <lineage>
        <taxon>Bacteria</taxon>
        <taxon>Pseudomonadati</taxon>
        <taxon>Pseudomonadota</taxon>
        <taxon>Alphaproteobacteria</taxon>
        <taxon>Parvularculales</taxon>
        <taxon>Parvularculaceae</taxon>
        <taxon>Parvularcula</taxon>
    </lineage>
</organism>
<feature type="chain" id="PRO_5047224340" evidence="1">
    <location>
        <begin position="27"/>
        <end position="116"/>
    </location>
</feature>
<evidence type="ECO:0000313" key="3">
    <source>
        <dbReference type="Proteomes" id="UP001595607"/>
    </source>
</evidence>